<feature type="transmembrane region" description="Helical" evidence="2">
    <location>
        <begin position="312"/>
        <end position="334"/>
    </location>
</feature>
<comment type="caution">
    <text evidence="3">The sequence shown here is derived from an EMBL/GenBank/DDBJ whole genome shotgun (WGS) entry which is preliminary data.</text>
</comment>
<organism evidence="3 4">
    <name type="scientific">Intrasporangium oryzae NRRL B-24470</name>
    <dbReference type="NCBI Taxonomy" id="1386089"/>
    <lineage>
        <taxon>Bacteria</taxon>
        <taxon>Bacillati</taxon>
        <taxon>Actinomycetota</taxon>
        <taxon>Actinomycetes</taxon>
        <taxon>Micrococcales</taxon>
        <taxon>Intrasporangiaceae</taxon>
        <taxon>Intrasporangium</taxon>
    </lineage>
</organism>
<feature type="transmembrane region" description="Helical" evidence="2">
    <location>
        <begin position="76"/>
        <end position="99"/>
    </location>
</feature>
<dbReference type="AlphaFoldDB" id="W9G9V4"/>
<feature type="transmembrane region" description="Helical" evidence="2">
    <location>
        <begin position="181"/>
        <end position="205"/>
    </location>
</feature>
<gene>
    <name evidence="3" type="ORF">N865_00660</name>
</gene>
<dbReference type="eggNOG" id="ENOG502Z7TU">
    <property type="taxonomic scope" value="Bacteria"/>
</dbReference>
<feature type="transmembrane region" description="Helical" evidence="2">
    <location>
        <begin position="381"/>
        <end position="400"/>
    </location>
</feature>
<reference evidence="3 4" key="1">
    <citation type="submission" date="2013-08" db="EMBL/GenBank/DDBJ databases">
        <title>Intrasporangium oryzae NRRL B-24470.</title>
        <authorList>
            <person name="Liu H."/>
            <person name="Wang G."/>
        </authorList>
    </citation>
    <scope>NUCLEOTIDE SEQUENCE [LARGE SCALE GENOMIC DNA]</scope>
    <source>
        <strain evidence="3 4">NRRL B-24470</strain>
    </source>
</reference>
<keyword evidence="4" id="KW-1185">Reference proteome</keyword>
<feature type="transmembrane region" description="Helical" evidence="2">
    <location>
        <begin position="354"/>
        <end position="374"/>
    </location>
</feature>
<proteinExistence type="predicted"/>
<feature type="transmembrane region" description="Helical" evidence="2">
    <location>
        <begin position="560"/>
        <end position="588"/>
    </location>
</feature>
<accession>W9G9V4</accession>
<keyword evidence="2" id="KW-1133">Transmembrane helix</keyword>
<dbReference type="PATRIC" id="fig|1386089.3.peg.757"/>
<keyword evidence="2" id="KW-0812">Transmembrane</keyword>
<dbReference type="OrthoDB" id="3463898at2"/>
<dbReference type="RefSeq" id="WP_034801760.1">
    <property type="nucleotide sequence ID" value="NZ_AWSA01000006.1"/>
</dbReference>
<name>W9G9V4_9MICO</name>
<feature type="region of interest" description="Disordered" evidence="1">
    <location>
        <begin position="596"/>
        <end position="616"/>
    </location>
</feature>
<keyword evidence="2" id="KW-0472">Membrane</keyword>
<feature type="transmembrane region" description="Helical" evidence="2">
    <location>
        <begin position="280"/>
        <end position="300"/>
    </location>
</feature>
<feature type="transmembrane region" description="Helical" evidence="2">
    <location>
        <begin position="212"/>
        <end position="232"/>
    </location>
</feature>
<feature type="transmembrane region" description="Helical" evidence="2">
    <location>
        <begin position="133"/>
        <end position="152"/>
    </location>
</feature>
<evidence type="ECO:0000313" key="4">
    <source>
        <dbReference type="Proteomes" id="UP000019489"/>
    </source>
</evidence>
<evidence type="ECO:0000256" key="2">
    <source>
        <dbReference type="SAM" id="Phobius"/>
    </source>
</evidence>
<dbReference type="STRING" id="1386089.N865_00660"/>
<dbReference type="EMBL" id="AWSA01000006">
    <property type="protein sequence ID" value="EWT02981.1"/>
    <property type="molecule type" value="Genomic_DNA"/>
</dbReference>
<sequence length="616" mass="62914">MLHPSSARWRRGLALDGLVLGLACLLVWPLLRSPGLPLARDLVFTPSQPFRLAWLGLGDTPARAVPLDALVSIADAVVGGAVLARIAILGILVLAGCAAHRLLRGAHPAARAVAGAFAVWNPFVVERLALGQWALLAAYAAGFVIVASASRLRDLGTSPREVATRTESAVARPGPAAYGPLLVGMALSAITPTGALVGAFLAVVVGWSRRTAAALLALAMAVQLPWLLPSLLGPAGLASDPGGVAAFAARAERPGGAVWSLLGLGGIWDAGSVPASRSGAFGHAGTVLVLVALVAGWVRLTRLVGPVTARRLAAVAGLGLIAAVASSLPGGATLVRAVVEGIPGAGLLRDSHKWLLPLALLAVLALGAAADRALRGVGRHAPALLVTAAVVAVGLPIVALPDATTVTWPTVRPVRYPTDFERVAAIVDGSSGTLVTLPWQAYRVYPWGSPLAVYDPASRWFDVDVVMSDRLRVGTTLLTGESDRAQEVGAVVEGGSPARAADLGRLGVRWVLVQADAPPGAAAIPVETPKGAVQRYAGAHLTLYEIPGPVTVPDGSAGPAVTALVVSVDVLVGLLVMLLGGASVLVATRRRSGRHGRRAAAMLPATQRGSGRCSRR</sequence>
<evidence type="ECO:0000313" key="3">
    <source>
        <dbReference type="EMBL" id="EWT02981.1"/>
    </source>
</evidence>
<evidence type="ECO:0000256" key="1">
    <source>
        <dbReference type="SAM" id="MobiDB-lite"/>
    </source>
</evidence>
<dbReference type="Proteomes" id="UP000019489">
    <property type="component" value="Unassembled WGS sequence"/>
</dbReference>
<protein>
    <submittedName>
        <fullName evidence="3">Uncharacterized protein</fullName>
    </submittedName>
</protein>
<feature type="transmembrane region" description="Helical" evidence="2">
    <location>
        <begin position="12"/>
        <end position="31"/>
    </location>
</feature>